<feature type="non-terminal residue" evidence="1">
    <location>
        <position position="156"/>
    </location>
</feature>
<reference evidence="1" key="1">
    <citation type="journal article" date="2018" name="Genome Biol.">
        <title>SKESA: strategic k-mer extension for scrupulous assemblies.</title>
        <authorList>
            <person name="Souvorov A."/>
            <person name="Agarwala R."/>
            <person name="Lipman D.J."/>
        </authorList>
    </citation>
    <scope>NUCLEOTIDE SEQUENCE</scope>
    <source>
        <strain evidence="1">MA.CK_08/00001351</strain>
    </source>
</reference>
<dbReference type="EMBL" id="DAAXHH010000059">
    <property type="protein sequence ID" value="HAG1014792.1"/>
    <property type="molecule type" value="Genomic_DNA"/>
</dbReference>
<reference evidence="1" key="2">
    <citation type="submission" date="2020-02" db="EMBL/GenBank/DDBJ databases">
        <authorList>
            <consortium name="NCBI Pathogen Detection Project"/>
        </authorList>
    </citation>
    <scope>NUCLEOTIDE SEQUENCE</scope>
    <source>
        <strain evidence="1">MA.CK_08/00001351</strain>
    </source>
</reference>
<dbReference type="AlphaFoldDB" id="A0A757Y472"/>
<organism evidence="1">
    <name type="scientific">Salmonella enterica</name>
    <name type="common">Salmonella choleraesuis</name>
    <dbReference type="NCBI Taxonomy" id="28901"/>
    <lineage>
        <taxon>Bacteria</taxon>
        <taxon>Pseudomonadati</taxon>
        <taxon>Pseudomonadota</taxon>
        <taxon>Gammaproteobacteria</taxon>
        <taxon>Enterobacterales</taxon>
        <taxon>Enterobacteriaceae</taxon>
        <taxon>Salmonella</taxon>
    </lineage>
</organism>
<proteinExistence type="predicted"/>
<evidence type="ECO:0000313" key="1">
    <source>
        <dbReference type="EMBL" id="HAG1014792.1"/>
    </source>
</evidence>
<comment type="caution">
    <text evidence="1">The sequence shown here is derived from an EMBL/GenBank/DDBJ whole genome shotgun (WGS) entry which is preliminary data.</text>
</comment>
<name>A0A757Y472_SALER</name>
<protein>
    <submittedName>
        <fullName evidence="1">Lytic transglycosylase domain-containing protein</fullName>
    </submittedName>
</protein>
<gene>
    <name evidence="1" type="ORF">G8O36_005374</name>
</gene>
<accession>A0A757Y472</accession>
<sequence>MASWVLGLTKALNGPGGLLFAITALYPVVDGLMTSIVGRKNKDWLDSHGFFWASDGTFFFNKKEMEEYQAKLDAGEKPGNITHAQSPTVWQQGMLDTQASLATGRGAASGASWLQGMRATQEKLGNAMQNRPRPTKAGEALLGWLQPKLSQLEAKY</sequence>